<proteinExistence type="predicted"/>
<comment type="caution">
    <text evidence="4">The sequence shown here is derived from an EMBL/GenBank/DDBJ whole genome shotgun (WGS) entry which is preliminary data.</text>
</comment>
<dbReference type="InterPro" id="IPR050557">
    <property type="entry name" value="RTX_toxin/Mannuronan_C5-epim"/>
</dbReference>
<dbReference type="InterPro" id="IPR025282">
    <property type="entry name" value="DUF4214"/>
</dbReference>
<sequence length="1793" mass="190087">MPLKDDLVTILKGTGLTLDAKTISRIGASPTLTDWIARYATDVRDRIYSPIIEGHGRFVYVSEKDTAEPGIRLDTLSAAKNGDTSQFIIQLAHELNHYIRGKEVYETTRSIWSDASLDAFGKAVLYVQTVAKNEAVSYYHGEYKVVNEIQVGTSDHIDLFSSKYWRQRVDSASAKARSANPGVSGAALDDAVVGIYVDDYIWEGRRVQIGNTLRDVYSQAGGGAEIINLMPPTSEESSDVNTTSFHFQIRKGDGSLSGYDVSLIRDEGSAPARLILESTAAGRTATISLGDGSVIATYAQDTSGKWVPTQWQQDGQTYVGGDLATFLANTQASSDWGDLTNASGRARAEINDKFAVADAANGAGMQESARNAESLRFLAKRLNLVNELNNGYAVMLLRGEVPASYRLSGAMDAAIRQSMAILAQFRVNALLERPSSFSVKVLGLGGGQSYPLVLDLDDRGIELTAMDRSQARFDANMTGAAKPLGWVGRTNGILVFDRNGNGVVDDAGEWFGQHFSASGQPTAGLTGFQALGTLAQAGATTFSRGTARVDPKTGQSYFDELQVWVDANQDGRTDAGELRSLASLGITSIDLVAQPVNRNVEGNVIASRAGYTTSDGKRHTIEDVGLATELPRPVDGPRPASAAALAFADYAGKGFAAMAAGQATAISESLANTSMDVSAPLAKLREWMGQTRFRVLSGTSIKIGYTKAGQTAPIYTYDPNHYANTDGVVRVPVLNYAPEHTADLLAGIPALLQVERETADAIAGGANAISAANSAAQVANATQTGVARGSAVEQARIATNRWGGALVKYFDIQKQVQSMTVRMAALQTELNDLIPANISLTGHLSNGLTFAGPMEADFAADTFKAYGALLQPMAKLKAAGDLLLSAIAQSAGYSRVYAGADGQTIVAETGYNLLIAGQGYEAFVASGGVDNIALTSWSRATVSNFTAGRKGDQVQIVDGSGSAVVSNDGEGGTLISTSAGGTIRLIGTAPEALDLFANITGVERLSFDGVAGTHSIAHEDLFDGQVHVNGLTASQAGDTLIGGERGSVLLGRSGNDTFVIAGRQYYVNGDGGQNTVSYADLAFGITVGQTMGTETRPREDDPGSLENFEVMIGLDSLGNRLMNVQNFIGTKFNDVLKGGAENNIFDGNGGNDTIDGGDGYDRVTYAGFHKNFQIRWDARLGEYSVQGAKGRDTLVNIEEIKFLDGRLHMDVNGHAALAYRMYEVALGRVPDPGGLAWAVANLEGGMTPVAWANSVANSGEFMAKYGSLDNQALIEALFRNVLRRPGSNGEILDRMAGMYKGMSKGELLLWFANHDELKGMTRDVVQQGLWISDPSVLGIDRLYRGILGRGVDPSGLEDGLAVLNRGSGYRWIAMGLANSQEFFERFGNMNDDEFIQLVYRQAVGREPSENEISWGLGAINNGQSWGEWAAYFLSGDEAISKMPGMDGITLSSNQRRTMLGTAAADTLVGSAGNDVIFGGAGNDTLSGGDGDDQIDGGLGNDTLDGGAGIDTLSYESREKIALLPPTPGVGPGGVSIQMGLGTTQEKDVSGNVVSTDTFRNFENVVGSNNSDLIQGDDRDNVLWGLAGRDQMAGGAGNDVMYGGDDGDYLYGQQGDDTLYGEGGDDRLWGESGNDRLYGGAGQDYLDGGEGNDLLDGGTGNDVLAGGTGNDTYVFGRGYGVDTILENDATPGNTDVLVLGNDIAENQLWFRHVGNDLEVSIIGTADRMLMRDWYQGGAYHVEEMRTASGKVLRDTQVELLVQAMASFNPPAAGQVTLPSNYQAALTPVIAANWR</sequence>
<evidence type="ECO:0000259" key="3">
    <source>
        <dbReference type="Pfam" id="PF13946"/>
    </source>
</evidence>
<gene>
    <name evidence="4" type="ORF">P3W85_25220</name>
</gene>
<dbReference type="PROSITE" id="PS00330">
    <property type="entry name" value="HEMOLYSIN_CALCIUM"/>
    <property type="match status" value="6"/>
</dbReference>
<accession>A0ABT6AUC3</accession>
<evidence type="ECO:0000313" key="5">
    <source>
        <dbReference type="Proteomes" id="UP001216674"/>
    </source>
</evidence>
<evidence type="ECO:0000313" key="4">
    <source>
        <dbReference type="EMBL" id="MDF3836227.1"/>
    </source>
</evidence>
<dbReference type="RefSeq" id="WP_276266765.1">
    <property type="nucleotide sequence ID" value="NZ_JARJLM010000424.1"/>
</dbReference>
<dbReference type="PANTHER" id="PTHR38340">
    <property type="entry name" value="S-LAYER PROTEIN"/>
    <property type="match status" value="1"/>
</dbReference>
<protein>
    <submittedName>
        <fullName evidence="4">Calcium-binding protein</fullName>
    </submittedName>
</protein>
<keyword evidence="2" id="KW-0964">Secreted</keyword>
<dbReference type="InterPro" id="IPR001343">
    <property type="entry name" value="Hemolysn_Ca-bd"/>
</dbReference>
<comment type="subcellular location">
    <subcellularLocation>
        <location evidence="1">Secreted</location>
    </subcellularLocation>
</comment>
<organism evidence="4 5">
    <name type="scientific">Cupriavidus basilensis</name>
    <dbReference type="NCBI Taxonomy" id="68895"/>
    <lineage>
        <taxon>Bacteria</taxon>
        <taxon>Pseudomonadati</taxon>
        <taxon>Pseudomonadota</taxon>
        <taxon>Betaproteobacteria</taxon>
        <taxon>Burkholderiales</taxon>
        <taxon>Burkholderiaceae</taxon>
        <taxon>Cupriavidus</taxon>
    </lineage>
</organism>
<dbReference type="Proteomes" id="UP001216674">
    <property type="component" value="Unassembled WGS sequence"/>
</dbReference>
<dbReference type="Pfam" id="PF00353">
    <property type="entry name" value="HemolysinCabind"/>
    <property type="match status" value="6"/>
</dbReference>
<dbReference type="Pfam" id="PF13946">
    <property type="entry name" value="DUF4214"/>
    <property type="match status" value="1"/>
</dbReference>
<keyword evidence="5" id="KW-1185">Reference proteome</keyword>
<dbReference type="PANTHER" id="PTHR38340:SF1">
    <property type="entry name" value="S-LAYER PROTEIN"/>
    <property type="match status" value="1"/>
</dbReference>
<feature type="domain" description="DUF4214" evidence="3">
    <location>
        <begin position="1373"/>
        <end position="1439"/>
    </location>
</feature>
<dbReference type="SUPFAM" id="SSF51120">
    <property type="entry name" value="beta-Roll"/>
    <property type="match status" value="4"/>
</dbReference>
<dbReference type="EMBL" id="JARJLM010000424">
    <property type="protein sequence ID" value="MDF3836227.1"/>
    <property type="molecule type" value="Genomic_DNA"/>
</dbReference>
<reference evidence="4 5" key="1">
    <citation type="submission" date="2023-03" db="EMBL/GenBank/DDBJ databases">
        <title>Draft assemblies of triclosan tolerant bacteria isolated from returned activated sludge.</title>
        <authorList>
            <person name="Van Hamelsveld S."/>
        </authorList>
    </citation>
    <scope>NUCLEOTIDE SEQUENCE [LARGE SCALE GENOMIC DNA]</scope>
    <source>
        <strain evidence="4 5">GW210010_S58</strain>
    </source>
</reference>
<dbReference type="InterPro" id="IPR018511">
    <property type="entry name" value="Hemolysin-typ_Ca-bd_CS"/>
</dbReference>
<dbReference type="Gene3D" id="2.150.10.10">
    <property type="entry name" value="Serralysin-like metalloprotease, C-terminal"/>
    <property type="match status" value="4"/>
</dbReference>
<dbReference type="PRINTS" id="PR00313">
    <property type="entry name" value="CABNDNGRPT"/>
</dbReference>
<dbReference type="InterPro" id="IPR011049">
    <property type="entry name" value="Serralysin-like_metalloprot_C"/>
</dbReference>
<evidence type="ECO:0000256" key="1">
    <source>
        <dbReference type="ARBA" id="ARBA00004613"/>
    </source>
</evidence>
<name>A0ABT6AUC3_9BURK</name>
<evidence type="ECO:0000256" key="2">
    <source>
        <dbReference type="ARBA" id="ARBA00022525"/>
    </source>
</evidence>